<proteinExistence type="predicted"/>
<dbReference type="Gene3D" id="3.30.200.20">
    <property type="entry name" value="Phosphorylase Kinase, domain 1"/>
    <property type="match status" value="1"/>
</dbReference>
<reference evidence="8 9" key="1">
    <citation type="submission" date="2018-11" db="EMBL/GenBank/DDBJ databases">
        <authorList>
            <consortium name="Pathogen Informatics"/>
        </authorList>
    </citation>
    <scope>NUCLEOTIDE SEQUENCE [LARGE SCALE GENOMIC DNA]</scope>
    <source>
        <strain evidence="8 9">Egypt</strain>
    </source>
</reference>
<keyword evidence="5" id="KW-0067">ATP-binding</keyword>
<keyword evidence="6" id="KW-1133">Transmembrane helix</keyword>
<dbReference type="PANTHER" id="PTHR24056">
    <property type="entry name" value="CELL DIVISION PROTEIN KINASE"/>
    <property type="match status" value="1"/>
</dbReference>
<evidence type="ECO:0000256" key="4">
    <source>
        <dbReference type="ARBA" id="ARBA00022777"/>
    </source>
</evidence>
<protein>
    <recommendedName>
        <fullName evidence="7">Protein kinase domain-containing protein</fullName>
    </recommendedName>
</protein>
<dbReference type="Proteomes" id="UP000272942">
    <property type="component" value="Unassembled WGS sequence"/>
</dbReference>
<evidence type="ECO:0000259" key="7">
    <source>
        <dbReference type="PROSITE" id="PS50011"/>
    </source>
</evidence>
<feature type="transmembrane region" description="Helical" evidence="6">
    <location>
        <begin position="334"/>
        <end position="361"/>
    </location>
</feature>
<keyword evidence="6" id="KW-0812">Transmembrane</keyword>
<keyword evidence="2" id="KW-0808">Transferase</keyword>
<evidence type="ECO:0000256" key="3">
    <source>
        <dbReference type="ARBA" id="ARBA00022741"/>
    </source>
</evidence>
<evidence type="ECO:0000256" key="2">
    <source>
        <dbReference type="ARBA" id="ARBA00022679"/>
    </source>
</evidence>
<dbReference type="InterPro" id="IPR011009">
    <property type="entry name" value="Kinase-like_dom_sf"/>
</dbReference>
<dbReference type="PROSITE" id="PS50011">
    <property type="entry name" value="PROTEIN_KINASE_DOM"/>
    <property type="match status" value="1"/>
</dbReference>
<accession>A0A3P8FC64</accession>
<dbReference type="OrthoDB" id="1732493at2759"/>
<dbReference type="SUPFAM" id="SSF56112">
    <property type="entry name" value="Protein kinase-like (PK-like)"/>
    <property type="match status" value="1"/>
</dbReference>
<keyword evidence="1" id="KW-0723">Serine/threonine-protein kinase</keyword>
<dbReference type="GO" id="GO:0007346">
    <property type="term" value="P:regulation of mitotic cell cycle"/>
    <property type="evidence" value="ECO:0007669"/>
    <property type="project" value="TreeGrafter"/>
</dbReference>
<evidence type="ECO:0000256" key="5">
    <source>
        <dbReference type="ARBA" id="ARBA00022840"/>
    </source>
</evidence>
<evidence type="ECO:0000256" key="6">
    <source>
        <dbReference type="SAM" id="Phobius"/>
    </source>
</evidence>
<dbReference type="EMBL" id="UZAN01041674">
    <property type="protein sequence ID" value="VDP73737.1"/>
    <property type="molecule type" value="Genomic_DNA"/>
</dbReference>
<evidence type="ECO:0000256" key="1">
    <source>
        <dbReference type="ARBA" id="ARBA00022527"/>
    </source>
</evidence>
<keyword evidence="3" id="KW-0547">Nucleotide-binding</keyword>
<dbReference type="InterPro" id="IPR050108">
    <property type="entry name" value="CDK"/>
</dbReference>
<dbReference type="GO" id="GO:0005634">
    <property type="term" value="C:nucleus"/>
    <property type="evidence" value="ECO:0007669"/>
    <property type="project" value="TreeGrafter"/>
</dbReference>
<dbReference type="InterPro" id="IPR000719">
    <property type="entry name" value="Prot_kinase_dom"/>
</dbReference>
<evidence type="ECO:0000313" key="9">
    <source>
        <dbReference type="Proteomes" id="UP000272942"/>
    </source>
</evidence>
<organism evidence="8 9">
    <name type="scientific">Echinostoma caproni</name>
    <dbReference type="NCBI Taxonomy" id="27848"/>
    <lineage>
        <taxon>Eukaryota</taxon>
        <taxon>Metazoa</taxon>
        <taxon>Spiralia</taxon>
        <taxon>Lophotrochozoa</taxon>
        <taxon>Platyhelminthes</taxon>
        <taxon>Trematoda</taxon>
        <taxon>Digenea</taxon>
        <taxon>Plagiorchiida</taxon>
        <taxon>Echinostomata</taxon>
        <taxon>Echinostomatoidea</taxon>
        <taxon>Echinostomatidae</taxon>
        <taxon>Echinostoma</taxon>
    </lineage>
</organism>
<dbReference type="Gene3D" id="1.10.510.10">
    <property type="entry name" value="Transferase(Phosphotransferase) domain 1"/>
    <property type="match status" value="1"/>
</dbReference>
<keyword evidence="6" id="KW-0472">Membrane</keyword>
<sequence length="363" mass="41502">MERIRYTLKQITQTNEGVIPKNLICVAFVAVLDESLSQDERFCSIYGIVQRAKDVASKEVVALKKVRLENVRDGIPIGILREITLFLSLKHPNIVHPRQVIMGRAPDSIFLVMEYCEQDMAKSFYGVADQVYVCMLQLFKVLRYLHENFIIHRDMKVFSLLMTDKGLVKLANFGLSRPTHSHNAMTLCVVTFWHRAPKVELPGCTMGELLLHKPLLPGKSDIHQLDVVIDLLDNPNDQIWPVTSKLPMRLLNFLFMYSPARARKCCQSSYFREQPLPCGTITTTMSTCFRNCESTSLWLDIIFNSRMYSCAMPTLWQDLKAAIKLRHRMQSFRILFIFGNSLASEAVVGLPVSALLFYFSIGI</sequence>
<dbReference type="GO" id="GO:0005524">
    <property type="term" value="F:ATP binding"/>
    <property type="evidence" value="ECO:0007669"/>
    <property type="project" value="UniProtKB-KW"/>
</dbReference>
<gene>
    <name evidence="8" type="ORF">ECPE_LOCUS4824</name>
</gene>
<evidence type="ECO:0000313" key="8">
    <source>
        <dbReference type="EMBL" id="VDP73737.1"/>
    </source>
</evidence>
<dbReference type="GO" id="GO:0004674">
    <property type="term" value="F:protein serine/threonine kinase activity"/>
    <property type="evidence" value="ECO:0007669"/>
    <property type="project" value="UniProtKB-KW"/>
</dbReference>
<dbReference type="Pfam" id="PF00069">
    <property type="entry name" value="Pkinase"/>
    <property type="match status" value="1"/>
</dbReference>
<dbReference type="AlphaFoldDB" id="A0A3P8FC64"/>
<keyword evidence="9" id="KW-1185">Reference proteome</keyword>
<feature type="domain" description="Protein kinase" evidence="7">
    <location>
        <begin position="35"/>
        <end position="363"/>
    </location>
</feature>
<name>A0A3P8FC64_9TREM</name>
<dbReference type="PANTHER" id="PTHR24056:SF508">
    <property type="entry name" value="CYCLIN-DEPENDENT KINASE 10"/>
    <property type="match status" value="1"/>
</dbReference>
<keyword evidence="4" id="KW-0418">Kinase</keyword>